<dbReference type="PANTHER" id="PTHR43540">
    <property type="entry name" value="PEROXYUREIDOACRYLATE/UREIDOACRYLATE AMIDOHYDROLASE-RELATED"/>
    <property type="match status" value="1"/>
</dbReference>
<comment type="caution">
    <text evidence="4">The sequence shown here is derived from an EMBL/GenBank/DDBJ whole genome shotgun (WGS) entry which is preliminary data.</text>
</comment>
<evidence type="ECO:0000256" key="2">
    <source>
        <dbReference type="ARBA" id="ARBA00022801"/>
    </source>
</evidence>
<evidence type="ECO:0000256" key="1">
    <source>
        <dbReference type="ARBA" id="ARBA00006336"/>
    </source>
</evidence>
<dbReference type="InterPro" id="IPR000868">
    <property type="entry name" value="Isochorismatase-like_dom"/>
</dbReference>
<organism evidence="4 5">
    <name type="scientific">Loigolactobacillus binensis</name>
    <dbReference type="NCBI Taxonomy" id="2559922"/>
    <lineage>
        <taxon>Bacteria</taxon>
        <taxon>Bacillati</taxon>
        <taxon>Bacillota</taxon>
        <taxon>Bacilli</taxon>
        <taxon>Lactobacillales</taxon>
        <taxon>Lactobacillaceae</taxon>
        <taxon>Loigolactobacillus</taxon>
    </lineage>
</organism>
<dbReference type="RefSeq" id="WP_137638358.1">
    <property type="nucleotide sequence ID" value="NZ_BJDN01000023.1"/>
</dbReference>
<dbReference type="Proteomes" id="UP001597104">
    <property type="component" value="Unassembled WGS sequence"/>
</dbReference>
<dbReference type="PANTHER" id="PTHR43540:SF14">
    <property type="entry name" value="ISOCHORISMATASE"/>
    <property type="match status" value="1"/>
</dbReference>
<dbReference type="EC" id="3.-.-.-" evidence="4"/>
<feature type="domain" description="Isochorismatase-like" evidence="3">
    <location>
        <begin position="4"/>
        <end position="136"/>
    </location>
</feature>
<keyword evidence="2 4" id="KW-0378">Hydrolase</keyword>
<evidence type="ECO:0000313" key="4">
    <source>
        <dbReference type="EMBL" id="MFD0897748.1"/>
    </source>
</evidence>
<protein>
    <submittedName>
        <fullName evidence="4">Cysteine hydrolase family protein</fullName>
        <ecNumber evidence="4">3.-.-.-</ecNumber>
    </submittedName>
</protein>
<sequence>MAQALLVIDMQNGLHDVANFAAVVAKVNQRIALYRQRRKPIIFIQHHEPEMIMGSVAWQLAPELDYQGEPIVHKAHPDSFYQTNLQQVLTAQGLTDLELCGCQTEFCIDTTLRVAFHLGYHLSIMQGAFGTCDTPTLTAAQINAHHAHIWAGRFATVLHD</sequence>
<evidence type="ECO:0000259" key="3">
    <source>
        <dbReference type="Pfam" id="PF00857"/>
    </source>
</evidence>
<comment type="similarity">
    <text evidence="1">Belongs to the isochorismatase family.</text>
</comment>
<dbReference type="InterPro" id="IPR050272">
    <property type="entry name" value="Isochorismatase-like_hydrls"/>
</dbReference>
<dbReference type="Pfam" id="PF00857">
    <property type="entry name" value="Isochorismatase"/>
    <property type="match status" value="1"/>
</dbReference>
<dbReference type="Gene3D" id="3.40.50.850">
    <property type="entry name" value="Isochorismatase-like"/>
    <property type="match status" value="1"/>
</dbReference>
<dbReference type="EMBL" id="JBHTIO010000039">
    <property type="protein sequence ID" value="MFD0897748.1"/>
    <property type="molecule type" value="Genomic_DNA"/>
</dbReference>
<dbReference type="SUPFAM" id="SSF52499">
    <property type="entry name" value="Isochorismatase-like hydrolases"/>
    <property type="match status" value="1"/>
</dbReference>
<reference evidence="5" key="1">
    <citation type="journal article" date="2019" name="Int. J. Syst. Evol. Microbiol.">
        <title>The Global Catalogue of Microorganisms (GCM) 10K type strain sequencing project: providing services to taxonomists for standard genome sequencing and annotation.</title>
        <authorList>
            <consortium name="The Broad Institute Genomics Platform"/>
            <consortium name="The Broad Institute Genome Sequencing Center for Infectious Disease"/>
            <person name="Wu L."/>
            <person name="Ma J."/>
        </authorList>
    </citation>
    <scope>NUCLEOTIDE SEQUENCE [LARGE SCALE GENOMIC DNA]</scope>
    <source>
        <strain evidence="5">CCM 8925</strain>
    </source>
</reference>
<dbReference type="GO" id="GO:0016787">
    <property type="term" value="F:hydrolase activity"/>
    <property type="evidence" value="ECO:0007669"/>
    <property type="project" value="UniProtKB-KW"/>
</dbReference>
<dbReference type="CDD" id="cd01014">
    <property type="entry name" value="nicotinamidase_related"/>
    <property type="match status" value="1"/>
</dbReference>
<dbReference type="InterPro" id="IPR036380">
    <property type="entry name" value="Isochorismatase-like_sf"/>
</dbReference>
<keyword evidence="5" id="KW-1185">Reference proteome</keyword>
<proteinExistence type="inferred from homology"/>
<gene>
    <name evidence="4" type="ORF">ACFQZ7_08355</name>
</gene>
<name>A0ABW3EFL3_9LACO</name>
<evidence type="ECO:0000313" key="5">
    <source>
        <dbReference type="Proteomes" id="UP001597104"/>
    </source>
</evidence>
<accession>A0ABW3EFL3</accession>